<evidence type="ECO:0000313" key="1">
    <source>
        <dbReference type="EMBL" id="KAK4516668.1"/>
    </source>
</evidence>
<proteinExistence type="predicted"/>
<evidence type="ECO:0000313" key="2">
    <source>
        <dbReference type="Proteomes" id="UP001304243"/>
    </source>
</evidence>
<reference evidence="1 2" key="1">
    <citation type="submission" date="2022-11" db="EMBL/GenBank/DDBJ databases">
        <title>Mucor velutinosus strain NIH1002 WGS.</title>
        <authorList>
            <person name="Subramanian P."/>
            <person name="Mullikin J.C."/>
            <person name="Segre J.A."/>
            <person name="Zelazny A.M."/>
        </authorList>
    </citation>
    <scope>NUCLEOTIDE SEQUENCE [LARGE SCALE GENOMIC DNA]</scope>
    <source>
        <strain evidence="1 2">NIH1002</strain>
    </source>
</reference>
<dbReference type="Proteomes" id="UP001304243">
    <property type="component" value="Unassembled WGS sequence"/>
</dbReference>
<comment type="caution">
    <text evidence="1">The sequence shown here is derived from an EMBL/GenBank/DDBJ whole genome shotgun (WGS) entry which is preliminary data.</text>
</comment>
<accession>A0AAN7I0S8</accession>
<protein>
    <submittedName>
        <fullName evidence="1">Uncharacterized protein</fullName>
    </submittedName>
</protein>
<dbReference type="AlphaFoldDB" id="A0AAN7I0S8"/>
<gene>
    <name evidence="1" type="ORF">ATC70_011645</name>
</gene>
<name>A0AAN7I0S8_9FUNG</name>
<organism evidence="1 2">
    <name type="scientific">Mucor velutinosus</name>
    <dbReference type="NCBI Taxonomy" id="708070"/>
    <lineage>
        <taxon>Eukaryota</taxon>
        <taxon>Fungi</taxon>
        <taxon>Fungi incertae sedis</taxon>
        <taxon>Mucoromycota</taxon>
        <taxon>Mucoromycotina</taxon>
        <taxon>Mucoromycetes</taxon>
        <taxon>Mucorales</taxon>
        <taxon>Mucorineae</taxon>
        <taxon>Mucoraceae</taxon>
        <taxon>Mucor</taxon>
    </lineage>
</organism>
<dbReference type="RefSeq" id="XP_064683334.1">
    <property type="nucleotide sequence ID" value="XM_064830832.1"/>
</dbReference>
<dbReference type="GeneID" id="89955331"/>
<keyword evidence="2" id="KW-1185">Reference proteome</keyword>
<dbReference type="EMBL" id="JASEJX010000014">
    <property type="protein sequence ID" value="KAK4516668.1"/>
    <property type="molecule type" value="Genomic_DNA"/>
</dbReference>
<sequence length="301" mass="32546">MEIVVYKCRIKLEYVKDHFDAIVVSLQPQASTSTSTGESASIPATPVIAPSDSVAFLRRDLSGMDMASDMSSVSGAPLHAAMSSISHNPSDISMVEAPPDNVEYRTCTVSFKSLLRKGLPSDLVESFLQKLNTVLHDLLACSGNRFSPLTHLGADEGNLTDSTGTAAGNDGNGVDQVITNDAIDKDEIRDGSVKCDGDLNGDDGDAGATANGRGQTAIFEPLPESYKMRAEDIDFGSGQFMRRKITLKDKKTTEEGKRVQEIQQQLPRSSVFRAKEIEDVMSNLDAHRSNGQALRAFYHSK</sequence>